<feature type="repeat" description="ANK" evidence="3">
    <location>
        <begin position="241"/>
        <end position="273"/>
    </location>
</feature>
<dbReference type="SUPFAM" id="SSF48403">
    <property type="entry name" value="Ankyrin repeat"/>
    <property type="match status" value="2"/>
</dbReference>
<accession>A0A1B6E1A9</accession>
<evidence type="ECO:0000313" key="6">
    <source>
        <dbReference type="EMBL" id="JAS31700.1"/>
    </source>
</evidence>
<evidence type="ECO:0000256" key="1">
    <source>
        <dbReference type="ARBA" id="ARBA00022737"/>
    </source>
</evidence>
<feature type="domain" description="SOCS box" evidence="4">
    <location>
        <begin position="561"/>
        <end position="610"/>
    </location>
</feature>
<dbReference type="AlphaFoldDB" id="A0A1B6E1A9"/>
<keyword evidence="1" id="KW-0677">Repeat</keyword>
<feature type="repeat" description="ANK" evidence="3">
    <location>
        <begin position="369"/>
        <end position="401"/>
    </location>
</feature>
<sequence length="632" mass="70576">MEKLDCDFIKAVREGNIKVVQDLLDKGAKVNIVPPSETTPLCAAALSGNIAVMKILLDFGKHTNSSFSQKDYFCYYDEKKRIKTQCESSRSHPTDCDIKQTNNIDTKANLGYFVFVHDDVNSDSEFSTDHPMDVNQNSNLAQNDPLTPDEMDGLEWDTEVNECDEKYSEAEDDIWSSQYRWYANILDKTSYALMDQPNTCDINLQDLDGRCALHCASDQGHFDAALLLINSGCRVDVSDCQNLTPLHLAASRDHVDIVKLLLSHGAQVNRKTVDKLVPLHFAAVRGFIDTVKVLLNAGAHVDAIDSSEQTALHLVICRGHVDVAELLIQHGAKVNIEEIHGYTPLCEAVWQKSVPLVRLLLSSGAKITQSHYLLHYAVLHQHYEMVKLLLDAGSIPNLRDHETGDTPLILAAKTGQSHIADLLLKNGASPNYVNSLTGLTPLHVVVRIRESDFASVCTFIKVLCRHNVNLNATVSTSGETPLSMALINKRYRAAVLLIKLGADVNLNSKMVPNLAIAWNHNNFPIVRLLVAAGLDMRQRFPEINRPDDFNQLNTETITGWLKYRKFNPPPMADLCRICVRQYLGDKVSDVVPTLDLPKILQQYLMFEDIYVEDPIINTRISCGDSGLFSKYL</sequence>
<dbReference type="InterPro" id="IPR036036">
    <property type="entry name" value="SOCS_box-like_dom_sf"/>
</dbReference>
<dbReference type="Gene3D" id="1.25.40.20">
    <property type="entry name" value="Ankyrin repeat-containing domain"/>
    <property type="match status" value="5"/>
</dbReference>
<feature type="repeat" description="ANK" evidence="3">
    <location>
        <begin position="208"/>
        <end position="240"/>
    </location>
</feature>
<dbReference type="GO" id="GO:0035556">
    <property type="term" value="P:intracellular signal transduction"/>
    <property type="evidence" value="ECO:0007669"/>
    <property type="project" value="InterPro"/>
</dbReference>
<proteinExistence type="predicted"/>
<keyword evidence="2 3" id="KW-0040">ANK repeat</keyword>
<dbReference type="CDD" id="cd03716">
    <property type="entry name" value="SOCS_ASB_like"/>
    <property type="match status" value="1"/>
</dbReference>
<feature type="repeat" description="ANK" evidence="3">
    <location>
        <begin position="403"/>
        <end position="435"/>
    </location>
</feature>
<protein>
    <recommendedName>
        <fullName evidence="4">SOCS box domain-containing protein</fullName>
    </recommendedName>
</protein>
<dbReference type="EMBL" id="GEDC01005598">
    <property type="protein sequence ID" value="JAS31700.1"/>
    <property type="molecule type" value="Transcribed_RNA"/>
</dbReference>
<dbReference type="InterPro" id="IPR036770">
    <property type="entry name" value="Ankyrin_rpt-contain_sf"/>
</dbReference>
<dbReference type="PANTHER" id="PTHR24166:SF48">
    <property type="entry name" value="PROTEIN VAPYRIN"/>
    <property type="match status" value="1"/>
</dbReference>
<dbReference type="SMART" id="SM00248">
    <property type="entry name" value="ANK"/>
    <property type="match status" value="12"/>
</dbReference>
<dbReference type="InterPro" id="IPR001496">
    <property type="entry name" value="SOCS_box"/>
</dbReference>
<dbReference type="InterPro" id="IPR002110">
    <property type="entry name" value="Ankyrin_rpt"/>
</dbReference>
<feature type="repeat" description="ANK" evidence="3">
    <location>
        <begin position="274"/>
        <end position="306"/>
    </location>
</feature>
<dbReference type="SUPFAM" id="SSF158235">
    <property type="entry name" value="SOCS box-like"/>
    <property type="match status" value="1"/>
</dbReference>
<evidence type="ECO:0000256" key="3">
    <source>
        <dbReference type="PROSITE-ProRule" id="PRU00023"/>
    </source>
</evidence>
<dbReference type="Pfam" id="PF12796">
    <property type="entry name" value="Ank_2"/>
    <property type="match status" value="3"/>
</dbReference>
<name>A0A1B6E1A9_9HEMI</name>
<evidence type="ECO:0000256" key="2">
    <source>
        <dbReference type="ARBA" id="ARBA00023043"/>
    </source>
</evidence>
<dbReference type="PROSITE" id="PS50225">
    <property type="entry name" value="SOCS"/>
    <property type="match status" value="1"/>
</dbReference>
<dbReference type="SMART" id="SM00969">
    <property type="entry name" value="SOCS_box"/>
    <property type="match status" value="1"/>
</dbReference>
<dbReference type="PROSITE" id="PS50297">
    <property type="entry name" value="ANK_REP_REGION"/>
    <property type="match status" value="8"/>
</dbReference>
<feature type="repeat" description="ANK" evidence="3">
    <location>
        <begin position="340"/>
        <end position="372"/>
    </location>
</feature>
<dbReference type="PANTHER" id="PTHR24166">
    <property type="entry name" value="ROLLING PEBBLES, ISOFORM B"/>
    <property type="match status" value="1"/>
</dbReference>
<evidence type="ECO:0000313" key="5">
    <source>
        <dbReference type="EMBL" id="JAS11542.1"/>
    </source>
</evidence>
<dbReference type="PRINTS" id="PR01415">
    <property type="entry name" value="ANKYRIN"/>
</dbReference>
<dbReference type="PROSITE" id="PS50088">
    <property type="entry name" value="ANK_REPEAT"/>
    <property type="match status" value="8"/>
</dbReference>
<dbReference type="EMBL" id="GEDC01025756">
    <property type="protein sequence ID" value="JAS11542.1"/>
    <property type="molecule type" value="Transcribed_RNA"/>
</dbReference>
<feature type="repeat" description="ANK" evidence="3">
    <location>
        <begin position="307"/>
        <end position="339"/>
    </location>
</feature>
<evidence type="ECO:0000259" key="4">
    <source>
        <dbReference type="PROSITE" id="PS50225"/>
    </source>
</evidence>
<dbReference type="InterPro" id="IPR050889">
    <property type="entry name" value="Dendritic_Spine_Reg/Scaffold"/>
</dbReference>
<feature type="repeat" description="ANK" evidence="3">
    <location>
        <begin position="477"/>
        <end position="509"/>
    </location>
</feature>
<organism evidence="6">
    <name type="scientific">Clastoptera arizonana</name>
    <name type="common">Arizona spittle bug</name>
    <dbReference type="NCBI Taxonomy" id="38151"/>
    <lineage>
        <taxon>Eukaryota</taxon>
        <taxon>Metazoa</taxon>
        <taxon>Ecdysozoa</taxon>
        <taxon>Arthropoda</taxon>
        <taxon>Hexapoda</taxon>
        <taxon>Insecta</taxon>
        <taxon>Pterygota</taxon>
        <taxon>Neoptera</taxon>
        <taxon>Paraneoptera</taxon>
        <taxon>Hemiptera</taxon>
        <taxon>Auchenorrhyncha</taxon>
        <taxon>Cercopoidea</taxon>
        <taxon>Clastopteridae</taxon>
        <taxon>Clastoptera</taxon>
    </lineage>
</organism>
<dbReference type="Pfam" id="PF07525">
    <property type="entry name" value="SOCS_box"/>
    <property type="match status" value="1"/>
</dbReference>
<dbReference type="Gene3D" id="1.10.750.20">
    <property type="entry name" value="SOCS box"/>
    <property type="match status" value="1"/>
</dbReference>
<gene>
    <name evidence="5" type="ORF">g.17104</name>
    <name evidence="6" type="ORF">g.17110</name>
</gene>
<reference evidence="6" key="1">
    <citation type="submission" date="2015-12" db="EMBL/GenBank/DDBJ databases">
        <title>De novo transcriptome assembly of four potential Pierce s Disease insect vectors from Arizona vineyards.</title>
        <authorList>
            <person name="Tassone E.E."/>
        </authorList>
    </citation>
    <scope>NUCLEOTIDE SEQUENCE</scope>
</reference>